<dbReference type="InterPro" id="IPR011989">
    <property type="entry name" value="ARM-like"/>
</dbReference>
<dbReference type="SUPFAM" id="SSF48371">
    <property type="entry name" value="ARM repeat"/>
    <property type="match status" value="1"/>
</dbReference>
<accession>A0A5N6LRX6</accession>
<sequence>MLNEMLKRTIYDEPVNLKADAAAILANILESGSLQLNDLHTDQKMSLHYVIYNLIKRVRISTPDDMNINFVRILLCFMKFPKTQDIMVSVVEEGDACTNIIELLNNPNEELQVVSILFSIALSPHFGHILADRLCKTRGQPQALLKELPENTTPTKKQAVSASFLAKLPHENLILNLALCNSVPLILRKLHQVERSGARMSKYGSVYLEGLVGILVRFTSTLHENQFLVLARTFNFTNVFTELLMNTFSDEIQKLSANGLENLSSKTLALSKPPQIKKLKFKKLKNLRGFYLQKCFKFDTRNLEITSLCPVHKGVCSSKETFCLVEAKAVKKLLTCFDHNNIQVVEAALSAICMLLDEQVDLDTSVSILIQEKAIQHVLNVIKAHKNESLRQKSFWMLDKLLKDGDANSTSEISQDRFLRATLINVLHYGNEDIRLMAEKIMRHLI</sequence>
<name>A0A5N6LRX6_9ASTR</name>
<dbReference type="PANTHER" id="PTHR45958:SF4">
    <property type="entry name" value="U-BOX DOMAIN-CONTAINING PROTEIN 42-RELATED"/>
    <property type="match status" value="1"/>
</dbReference>
<organism evidence="1 2">
    <name type="scientific">Mikania micrantha</name>
    <name type="common">bitter vine</name>
    <dbReference type="NCBI Taxonomy" id="192012"/>
    <lineage>
        <taxon>Eukaryota</taxon>
        <taxon>Viridiplantae</taxon>
        <taxon>Streptophyta</taxon>
        <taxon>Embryophyta</taxon>
        <taxon>Tracheophyta</taxon>
        <taxon>Spermatophyta</taxon>
        <taxon>Magnoliopsida</taxon>
        <taxon>eudicotyledons</taxon>
        <taxon>Gunneridae</taxon>
        <taxon>Pentapetalae</taxon>
        <taxon>asterids</taxon>
        <taxon>campanulids</taxon>
        <taxon>Asterales</taxon>
        <taxon>Asteraceae</taxon>
        <taxon>Asteroideae</taxon>
        <taxon>Heliantheae alliance</taxon>
        <taxon>Eupatorieae</taxon>
        <taxon>Mikania</taxon>
    </lineage>
</organism>
<dbReference type="PANTHER" id="PTHR45958">
    <property type="entry name" value="RING-TYPE E3 UBIQUITIN TRANSFERASE"/>
    <property type="match status" value="1"/>
</dbReference>
<dbReference type="OrthoDB" id="10064100at2759"/>
<reference evidence="1 2" key="1">
    <citation type="submission" date="2019-05" db="EMBL/GenBank/DDBJ databases">
        <title>Mikania micrantha, genome provides insights into the molecular mechanism of rapid growth.</title>
        <authorList>
            <person name="Liu B."/>
        </authorList>
    </citation>
    <scope>NUCLEOTIDE SEQUENCE [LARGE SCALE GENOMIC DNA]</scope>
    <source>
        <strain evidence="1">NLD-2019</strain>
        <tissue evidence="1">Leaf</tissue>
    </source>
</reference>
<proteinExistence type="predicted"/>
<gene>
    <name evidence="1" type="ORF">E3N88_37705</name>
</gene>
<dbReference type="Proteomes" id="UP000326396">
    <property type="component" value="Linkage Group LG8"/>
</dbReference>
<dbReference type="InterPro" id="IPR052608">
    <property type="entry name" value="U-box_domain_protein"/>
</dbReference>
<dbReference type="EMBL" id="SZYD01000018">
    <property type="protein sequence ID" value="KAD2804328.1"/>
    <property type="molecule type" value="Genomic_DNA"/>
</dbReference>
<dbReference type="AlphaFoldDB" id="A0A5N6LRX6"/>
<evidence type="ECO:0000313" key="1">
    <source>
        <dbReference type="EMBL" id="KAD2804328.1"/>
    </source>
</evidence>
<protein>
    <recommendedName>
        <fullName evidence="3">Armadillo repeat-containing domain-containing protein</fullName>
    </recommendedName>
</protein>
<dbReference type="InterPro" id="IPR016024">
    <property type="entry name" value="ARM-type_fold"/>
</dbReference>
<comment type="caution">
    <text evidence="1">The sequence shown here is derived from an EMBL/GenBank/DDBJ whole genome shotgun (WGS) entry which is preliminary data.</text>
</comment>
<evidence type="ECO:0000313" key="2">
    <source>
        <dbReference type="Proteomes" id="UP000326396"/>
    </source>
</evidence>
<keyword evidence="2" id="KW-1185">Reference proteome</keyword>
<dbReference type="Gene3D" id="1.25.10.10">
    <property type="entry name" value="Leucine-rich Repeat Variant"/>
    <property type="match status" value="1"/>
</dbReference>
<evidence type="ECO:0008006" key="3">
    <source>
        <dbReference type="Google" id="ProtNLM"/>
    </source>
</evidence>